<sequence length="100" mass="11225">MITTEKLVEALKQVFDPEIPINVYDLGLIYEHRVNPDDSIYIKATMTSPACPYAGILLADLKSKVKQLTGATQVDVELTFSPLWTTDKMTEEGKAQFEVF</sequence>
<dbReference type="Proteomes" id="UP000675968">
    <property type="component" value="Unassembled WGS sequence"/>
</dbReference>
<dbReference type="Gene3D" id="3.30.300.130">
    <property type="entry name" value="Fe-S cluster assembly (FSCA)"/>
    <property type="match status" value="1"/>
</dbReference>
<dbReference type="InterPro" id="IPR002744">
    <property type="entry name" value="MIP18-like"/>
</dbReference>
<evidence type="ECO:0000259" key="1">
    <source>
        <dbReference type="Pfam" id="PF01883"/>
    </source>
</evidence>
<protein>
    <submittedName>
        <fullName evidence="2">Metal-sulfur cluster assembly factor</fullName>
    </submittedName>
</protein>
<evidence type="ECO:0000313" key="2">
    <source>
        <dbReference type="EMBL" id="MBS3061111.1"/>
    </source>
</evidence>
<evidence type="ECO:0000313" key="3">
    <source>
        <dbReference type="Proteomes" id="UP000675968"/>
    </source>
</evidence>
<proteinExistence type="predicted"/>
<dbReference type="EMBL" id="JAGVWC010000007">
    <property type="protein sequence ID" value="MBS3061111.1"/>
    <property type="molecule type" value="Genomic_DNA"/>
</dbReference>
<dbReference type="InterPro" id="IPR034904">
    <property type="entry name" value="FSCA_dom_sf"/>
</dbReference>
<dbReference type="AlphaFoldDB" id="A0A8T4L2W9"/>
<accession>A0A8T4L2W9</accession>
<organism evidence="2 3">
    <name type="scientific">Candidatus Iainarchaeum sp</name>
    <dbReference type="NCBI Taxonomy" id="3101447"/>
    <lineage>
        <taxon>Archaea</taxon>
        <taxon>Candidatus Iainarchaeota</taxon>
        <taxon>Candidatus Iainarchaeia</taxon>
        <taxon>Candidatus Iainarchaeales</taxon>
        <taxon>Candidatus Iainarchaeaceae</taxon>
        <taxon>Candidatus Iainarchaeum</taxon>
    </lineage>
</organism>
<gene>
    <name evidence="2" type="ORF">J4215_00850</name>
</gene>
<dbReference type="SUPFAM" id="SSF117916">
    <property type="entry name" value="Fe-S cluster assembly (FSCA) domain-like"/>
    <property type="match status" value="1"/>
</dbReference>
<reference evidence="2" key="2">
    <citation type="submission" date="2021-05" db="EMBL/GenBank/DDBJ databases">
        <title>Protein family content uncovers lineage relationships and bacterial pathway maintenance mechanisms in DPANN archaea.</title>
        <authorList>
            <person name="Castelle C.J."/>
            <person name="Meheust R."/>
            <person name="Jaffe A.L."/>
            <person name="Seitz K."/>
            <person name="Gong X."/>
            <person name="Baker B.J."/>
            <person name="Banfield J.F."/>
        </authorList>
    </citation>
    <scope>NUCLEOTIDE SEQUENCE</scope>
    <source>
        <strain evidence="2">RIFCSPLOWO2_01_FULL_AR10_48_17</strain>
    </source>
</reference>
<dbReference type="InterPro" id="IPR052339">
    <property type="entry name" value="Fe-S_Maturation_MIP18"/>
</dbReference>
<feature type="domain" description="MIP18 family-like" evidence="1">
    <location>
        <begin position="5"/>
        <end position="76"/>
    </location>
</feature>
<comment type="caution">
    <text evidence="2">The sequence shown here is derived from an EMBL/GenBank/DDBJ whole genome shotgun (WGS) entry which is preliminary data.</text>
</comment>
<dbReference type="PANTHER" id="PTHR42831:SF1">
    <property type="entry name" value="FE-S PROTEIN MATURATION AUXILIARY FACTOR YITW"/>
    <property type="match status" value="1"/>
</dbReference>
<dbReference type="Pfam" id="PF01883">
    <property type="entry name" value="FeS_assembly_P"/>
    <property type="match status" value="1"/>
</dbReference>
<reference evidence="2" key="1">
    <citation type="submission" date="2021-03" db="EMBL/GenBank/DDBJ databases">
        <authorList>
            <person name="Jaffe A."/>
        </authorList>
    </citation>
    <scope>NUCLEOTIDE SEQUENCE</scope>
    <source>
        <strain evidence="2">RIFCSPLOWO2_01_FULL_AR10_48_17</strain>
    </source>
</reference>
<dbReference type="PANTHER" id="PTHR42831">
    <property type="entry name" value="FE-S PROTEIN MATURATION AUXILIARY FACTOR YITW"/>
    <property type="match status" value="1"/>
</dbReference>
<name>A0A8T4L2W9_9ARCH</name>